<organism evidence="1 2">
    <name type="scientific">Pinctada imbricata</name>
    <name type="common">Atlantic pearl-oyster</name>
    <name type="synonym">Pinctada martensii</name>
    <dbReference type="NCBI Taxonomy" id="66713"/>
    <lineage>
        <taxon>Eukaryota</taxon>
        <taxon>Metazoa</taxon>
        <taxon>Spiralia</taxon>
        <taxon>Lophotrochozoa</taxon>
        <taxon>Mollusca</taxon>
        <taxon>Bivalvia</taxon>
        <taxon>Autobranchia</taxon>
        <taxon>Pteriomorphia</taxon>
        <taxon>Pterioida</taxon>
        <taxon>Pterioidea</taxon>
        <taxon>Pteriidae</taxon>
        <taxon>Pinctada</taxon>
    </lineage>
</organism>
<sequence>MKAGSCCAVHVSGDNETRHSTKVITFGGGSVTVWGCFSNDCKLDMFVLDGTLNAVKYRDNILRTLVVPRFENHTLASRPIFMDDYATPHRARVVGDYLQKEAIDGTFSPDMNPIEHVLDIIGRKINQSVPPCRDLAKLRTVLVHLWNNTAMHILRRLVAGMRRRVVELYQKRGGYTKY</sequence>
<gene>
    <name evidence="1" type="ORF">FSP39_008699</name>
</gene>
<evidence type="ECO:0000313" key="1">
    <source>
        <dbReference type="EMBL" id="KAK3105926.1"/>
    </source>
</evidence>
<reference evidence="1" key="1">
    <citation type="submission" date="2019-08" db="EMBL/GenBank/DDBJ databases">
        <title>The improved chromosome-level genome for the pearl oyster Pinctada fucata martensii using PacBio sequencing and Hi-C.</title>
        <authorList>
            <person name="Zheng Z."/>
        </authorList>
    </citation>
    <scope>NUCLEOTIDE SEQUENCE</scope>
    <source>
        <strain evidence="1">ZZ-2019</strain>
        <tissue evidence="1">Adductor muscle</tissue>
    </source>
</reference>
<dbReference type="Proteomes" id="UP001186944">
    <property type="component" value="Unassembled WGS sequence"/>
</dbReference>
<dbReference type="Gene3D" id="3.30.420.10">
    <property type="entry name" value="Ribonuclease H-like superfamily/Ribonuclease H"/>
    <property type="match status" value="1"/>
</dbReference>
<dbReference type="InterPro" id="IPR036397">
    <property type="entry name" value="RNaseH_sf"/>
</dbReference>
<evidence type="ECO:0008006" key="3">
    <source>
        <dbReference type="Google" id="ProtNLM"/>
    </source>
</evidence>
<proteinExistence type="predicted"/>
<protein>
    <recommendedName>
        <fullName evidence="3">Tc1-like transposase DDE domain-containing protein</fullName>
    </recommendedName>
</protein>
<dbReference type="AlphaFoldDB" id="A0AA88YSB3"/>
<accession>A0AA88YSB3</accession>
<dbReference type="EMBL" id="VSWD01000003">
    <property type="protein sequence ID" value="KAK3105926.1"/>
    <property type="molecule type" value="Genomic_DNA"/>
</dbReference>
<comment type="caution">
    <text evidence="1">The sequence shown here is derived from an EMBL/GenBank/DDBJ whole genome shotgun (WGS) entry which is preliminary data.</text>
</comment>
<evidence type="ECO:0000313" key="2">
    <source>
        <dbReference type="Proteomes" id="UP001186944"/>
    </source>
</evidence>
<name>A0AA88YSB3_PINIB</name>
<keyword evidence="2" id="KW-1185">Reference proteome</keyword>
<dbReference type="GO" id="GO:0003676">
    <property type="term" value="F:nucleic acid binding"/>
    <property type="evidence" value="ECO:0007669"/>
    <property type="project" value="InterPro"/>
</dbReference>